<keyword evidence="2 5" id="KW-0812">Transmembrane</keyword>
<dbReference type="CDD" id="cd00637">
    <property type="entry name" value="7tm_classA_rhodopsin-like"/>
    <property type="match status" value="1"/>
</dbReference>
<dbReference type="EMBL" id="AZBU02000003">
    <property type="protein sequence ID" value="TKR88299.1"/>
    <property type="molecule type" value="Genomic_DNA"/>
</dbReference>
<proteinExistence type="predicted"/>
<accession>A0A4U5NXG9</accession>
<sequence>MMVDPLEIFVHERPIVSTVALSVSGLFGFCINSFILYKVMWHKVFHGSFGWIWISRGVAYASSSCVTMVFMGFGSQLFPNILGVTGPLMILMGWISCLFSNFLIALNRCLLITRPFTFKTTFTKPRTLLMISVTWGFSFLAVIGAVYFPCKHEEEVGSLFSLQPSLNCDYTLTVFTYGPMWIAIFLTFVIDFYSILSLHRMNKVRDQLSSHQLSPQFTKKVLKLCYMLAVQCIVNPLIMLVVTIGDDTDNPLLNFLSTVFLLSLEDSFDGIIVIAFNDELRSFRNSRGKLGRMDTASKEPA</sequence>
<dbReference type="InterPro" id="IPR017452">
    <property type="entry name" value="GPCR_Rhodpsn_7TM"/>
</dbReference>
<dbReference type="Proteomes" id="UP000298663">
    <property type="component" value="Unassembled WGS sequence"/>
</dbReference>
<feature type="transmembrane region" description="Helical" evidence="5">
    <location>
        <begin position="15"/>
        <end position="37"/>
    </location>
</feature>
<dbReference type="PANTHER" id="PTHR23017">
    <property type="entry name" value="SERPENTINE RECEPTOR, CLASS X"/>
    <property type="match status" value="1"/>
</dbReference>
<comment type="caution">
    <text evidence="7">The sequence shown here is derived from an EMBL/GenBank/DDBJ whole genome shotgun (WGS) entry which is preliminary data.</text>
</comment>
<feature type="transmembrane region" description="Helical" evidence="5">
    <location>
        <begin position="255"/>
        <end position="277"/>
    </location>
</feature>
<dbReference type="PROSITE" id="PS50262">
    <property type="entry name" value="G_PROTEIN_RECEP_F1_2"/>
    <property type="match status" value="1"/>
</dbReference>
<protein>
    <recommendedName>
        <fullName evidence="6">G-protein coupled receptors family 1 profile domain-containing protein</fullName>
    </recommendedName>
</protein>
<feature type="transmembrane region" description="Helical" evidence="5">
    <location>
        <begin position="58"/>
        <end position="78"/>
    </location>
</feature>
<evidence type="ECO:0000256" key="1">
    <source>
        <dbReference type="ARBA" id="ARBA00004370"/>
    </source>
</evidence>
<feature type="transmembrane region" description="Helical" evidence="5">
    <location>
        <begin position="221"/>
        <end position="243"/>
    </location>
</feature>
<evidence type="ECO:0000259" key="6">
    <source>
        <dbReference type="PROSITE" id="PS50262"/>
    </source>
</evidence>
<evidence type="ECO:0000313" key="7">
    <source>
        <dbReference type="EMBL" id="TKR88299.1"/>
    </source>
</evidence>
<feature type="transmembrane region" description="Helical" evidence="5">
    <location>
        <begin position="84"/>
        <end position="106"/>
    </location>
</feature>
<evidence type="ECO:0000256" key="3">
    <source>
        <dbReference type="ARBA" id="ARBA00022989"/>
    </source>
</evidence>
<feature type="domain" description="G-protein coupled receptors family 1 profile" evidence="6">
    <location>
        <begin position="98"/>
        <end position="273"/>
    </location>
</feature>
<dbReference type="Pfam" id="PF10328">
    <property type="entry name" value="7TM_GPCR_Srx"/>
    <property type="match status" value="1"/>
</dbReference>
<reference evidence="7 8" key="1">
    <citation type="journal article" date="2015" name="Genome Biol.">
        <title>Comparative genomics of Steinernema reveals deeply conserved gene regulatory networks.</title>
        <authorList>
            <person name="Dillman A.R."/>
            <person name="Macchietto M."/>
            <person name="Porter C.F."/>
            <person name="Rogers A."/>
            <person name="Williams B."/>
            <person name="Antoshechkin I."/>
            <person name="Lee M.M."/>
            <person name="Goodwin Z."/>
            <person name="Lu X."/>
            <person name="Lewis E.E."/>
            <person name="Goodrich-Blair H."/>
            <person name="Stock S.P."/>
            <person name="Adams B.J."/>
            <person name="Sternberg P.W."/>
            <person name="Mortazavi A."/>
        </authorList>
    </citation>
    <scope>NUCLEOTIDE SEQUENCE [LARGE SCALE GENOMIC DNA]</scope>
    <source>
        <strain evidence="7 8">ALL</strain>
    </source>
</reference>
<reference evidence="7 8" key="2">
    <citation type="journal article" date="2019" name="G3 (Bethesda)">
        <title>Hybrid Assembly of the Genome of the Entomopathogenic Nematode Steinernema carpocapsae Identifies the X-Chromosome.</title>
        <authorList>
            <person name="Serra L."/>
            <person name="Macchietto M."/>
            <person name="Macias-Munoz A."/>
            <person name="McGill C.J."/>
            <person name="Rodriguez I.M."/>
            <person name="Rodriguez B."/>
            <person name="Murad R."/>
            <person name="Mortazavi A."/>
        </authorList>
    </citation>
    <scope>NUCLEOTIDE SEQUENCE [LARGE SCALE GENOMIC DNA]</scope>
    <source>
        <strain evidence="7 8">ALL</strain>
    </source>
</reference>
<dbReference type="AlphaFoldDB" id="A0A4U5NXG9"/>
<evidence type="ECO:0000256" key="4">
    <source>
        <dbReference type="ARBA" id="ARBA00023136"/>
    </source>
</evidence>
<keyword evidence="8" id="KW-1185">Reference proteome</keyword>
<dbReference type="Gene3D" id="1.20.1070.10">
    <property type="entry name" value="Rhodopsin 7-helix transmembrane proteins"/>
    <property type="match status" value="1"/>
</dbReference>
<keyword evidence="3 5" id="KW-1133">Transmembrane helix</keyword>
<name>A0A4U5NXG9_STECR</name>
<evidence type="ECO:0000313" key="8">
    <source>
        <dbReference type="Proteomes" id="UP000298663"/>
    </source>
</evidence>
<dbReference type="SUPFAM" id="SSF81321">
    <property type="entry name" value="Family A G protein-coupled receptor-like"/>
    <property type="match status" value="1"/>
</dbReference>
<feature type="transmembrane region" description="Helical" evidence="5">
    <location>
        <begin position="180"/>
        <end position="200"/>
    </location>
</feature>
<evidence type="ECO:0000256" key="2">
    <source>
        <dbReference type="ARBA" id="ARBA00022692"/>
    </source>
</evidence>
<keyword evidence="4 5" id="KW-0472">Membrane</keyword>
<organism evidence="7 8">
    <name type="scientific">Steinernema carpocapsae</name>
    <name type="common">Entomopathogenic nematode</name>
    <dbReference type="NCBI Taxonomy" id="34508"/>
    <lineage>
        <taxon>Eukaryota</taxon>
        <taxon>Metazoa</taxon>
        <taxon>Ecdysozoa</taxon>
        <taxon>Nematoda</taxon>
        <taxon>Chromadorea</taxon>
        <taxon>Rhabditida</taxon>
        <taxon>Tylenchina</taxon>
        <taxon>Panagrolaimomorpha</taxon>
        <taxon>Strongyloidoidea</taxon>
        <taxon>Steinernematidae</taxon>
        <taxon>Steinernema</taxon>
    </lineage>
</organism>
<feature type="transmembrane region" description="Helical" evidence="5">
    <location>
        <begin position="127"/>
        <end position="148"/>
    </location>
</feature>
<gene>
    <name evidence="7" type="ORF">L596_012561</name>
</gene>
<dbReference type="PANTHER" id="PTHR23017:SF3">
    <property type="entry name" value="G-PROTEIN COUPLED RECEPTORS FAMILY 1 PROFILE DOMAIN-CONTAINING PROTEIN"/>
    <property type="match status" value="1"/>
</dbReference>
<evidence type="ECO:0000256" key="5">
    <source>
        <dbReference type="SAM" id="Phobius"/>
    </source>
</evidence>
<comment type="subcellular location">
    <subcellularLocation>
        <location evidence="1">Membrane</location>
    </subcellularLocation>
</comment>
<dbReference type="InterPro" id="IPR019430">
    <property type="entry name" value="7TM_GPCR_serpentine_rcpt_Srx"/>
</dbReference>
<dbReference type="OrthoDB" id="10470874at2759"/>
<dbReference type="GO" id="GO:0016020">
    <property type="term" value="C:membrane"/>
    <property type="evidence" value="ECO:0007669"/>
    <property type="project" value="UniProtKB-SubCell"/>
</dbReference>